<feature type="domain" description="Type I restriction modification DNA specificity" evidence="4">
    <location>
        <begin position="27"/>
        <end position="171"/>
    </location>
</feature>
<proteinExistence type="inferred from homology"/>
<evidence type="ECO:0000313" key="6">
    <source>
        <dbReference type="Proteomes" id="UP000242497"/>
    </source>
</evidence>
<evidence type="ECO:0000256" key="2">
    <source>
        <dbReference type="ARBA" id="ARBA00022747"/>
    </source>
</evidence>
<accession>A0A1M6RL17</accession>
<dbReference type="OrthoDB" id="5360691at2"/>
<name>A0A1M6RL17_9FIRM</name>
<dbReference type="EMBL" id="FRAE01000058">
    <property type="protein sequence ID" value="SHK33037.1"/>
    <property type="molecule type" value="Genomic_DNA"/>
</dbReference>
<dbReference type="STRING" id="1123349.SAMN02744037_02137"/>
<evidence type="ECO:0000256" key="1">
    <source>
        <dbReference type="ARBA" id="ARBA00010923"/>
    </source>
</evidence>
<comment type="similarity">
    <text evidence="1">Belongs to the type-I restriction system S methylase family.</text>
</comment>
<dbReference type="SUPFAM" id="SSF116734">
    <property type="entry name" value="DNA methylase specificity domain"/>
    <property type="match status" value="1"/>
</dbReference>
<keyword evidence="3" id="KW-0238">DNA-binding</keyword>
<evidence type="ECO:0000259" key="4">
    <source>
        <dbReference type="Pfam" id="PF01420"/>
    </source>
</evidence>
<sequence>MRLCQIADIRTGLVVARKKATSSPAKKYKMLTLKSFEDYGYINMNELEEFESTEKLSPQYITQIGDVIMRLSYPYTAVYIDKSNKGILIPSLFNVIRLQDEKTIKGEFLALYLNSDHMKKLISRYSIGSAISIIKTSFIKDIKIENIPLDKQEKLVQINKLHLKEVTLLTDLIKEKETLYKGMFSTIIK</sequence>
<dbReference type="Proteomes" id="UP000242497">
    <property type="component" value="Unassembled WGS sequence"/>
</dbReference>
<gene>
    <name evidence="5" type="ORF">SAMN02744037_02137</name>
</gene>
<dbReference type="Gene3D" id="3.90.220.20">
    <property type="entry name" value="DNA methylase specificity domains"/>
    <property type="match status" value="1"/>
</dbReference>
<dbReference type="InterPro" id="IPR000055">
    <property type="entry name" value="Restrct_endonuc_typeI_TRD"/>
</dbReference>
<dbReference type="Pfam" id="PF01420">
    <property type="entry name" value="Methylase_S"/>
    <property type="match status" value="1"/>
</dbReference>
<reference evidence="6" key="1">
    <citation type="submission" date="2016-11" db="EMBL/GenBank/DDBJ databases">
        <authorList>
            <person name="Varghese N."/>
            <person name="Submissions S."/>
        </authorList>
    </citation>
    <scope>NUCLEOTIDE SEQUENCE [LARGE SCALE GENOMIC DNA]</scope>
    <source>
        <strain evidence="6">DSM 15518</strain>
    </source>
</reference>
<protein>
    <submittedName>
        <fullName evidence="5">Type I restriction modification DNA specificity domain-containing protein</fullName>
    </submittedName>
</protein>
<keyword evidence="6" id="KW-1185">Reference proteome</keyword>
<evidence type="ECO:0000313" key="5">
    <source>
        <dbReference type="EMBL" id="SHK33037.1"/>
    </source>
</evidence>
<organism evidence="5 6">
    <name type="scientific">Tepidibacter formicigenes DSM 15518</name>
    <dbReference type="NCBI Taxonomy" id="1123349"/>
    <lineage>
        <taxon>Bacteria</taxon>
        <taxon>Bacillati</taxon>
        <taxon>Bacillota</taxon>
        <taxon>Clostridia</taxon>
        <taxon>Peptostreptococcales</taxon>
        <taxon>Peptostreptococcaceae</taxon>
        <taxon>Tepidibacter</taxon>
    </lineage>
</organism>
<dbReference type="GO" id="GO:0003677">
    <property type="term" value="F:DNA binding"/>
    <property type="evidence" value="ECO:0007669"/>
    <property type="project" value="UniProtKB-KW"/>
</dbReference>
<dbReference type="InterPro" id="IPR044946">
    <property type="entry name" value="Restrct_endonuc_typeI_TRD_sf"/>
</dbReference>
<evidence type="ECO:0000256" key="3">
    <source>
        <dbReference type="ARBA" id="ARBA00023125"/>
    </source>
</evidence>
<dbReference type="AlphaFoldDB" id="A0A1M6RL17"/>
<dbReference type="GO" id="GO:0009307">
    <property type="term" value="P:DNA restriction-modification system"/>
    <property type="evidence" value="ECO:0007669"/>
    <property type="project" value="UniProtKB-KW"/>
</dbReference>
<dbReference type="RefSeq" id="WP_072889841.1">
    <property type="nucleotide sequence ID" value="NZ_FRAE01000058.1"/>
</dbReference>
<keyword evidence="2" id="KW-0680">Restriction system</keyword>